<comment type="caution">
    <text evidence="2">The sequence shown here is derived from an EMBL/GenBank/DDBJ whole genome shotgun (WGS) entry which is preliminary data.</text>
</comment>
<dbReference type="GO" id="GO:0050114">
    <property type="term" value="F:myo-inosose-2 dehydratase activity"/>
    <property type="evidence" value="ECO:0007669"/>
    <property type="project" value="UniProtKB-EC"/>
</dbReference>
<accession>A0A1E3AI20</accession>
<dbReference type="InterPro" id="IPR050312">
    <property type="entry name" value="IolE/XylAMocC-like"/>
</dbReference>
<evidence type="ECO:0000259" key="1">
    <source>
        <dbReference type="Pfam" id="PF01261"/>
    </source>
</evidence>
<dbReference type="Gene3D" id="3.20.20.150">
    <property type="entry name" value="Divalent-metal-dependent TIM barrel enzymes"/>
    <property type="match status" value="1"/>
</dbReference>
<dbReference type="EC" id="4.2.1.44" evidence="2"/>
<gene>
    <name evidence="2" type="primary">iolE_1</name>
    <name evidence="2" type="ORF">BEI61_00022</name>
</gene>
<organism evidence="2 3">
    <name type="scientific">Eisenbergiella tayi</name>
    <dbReference type="NCBI Taxonomy" id="1432052"/>
    <lineage>
        <taxon>Bacteria</taxon>
        <taxon>Bacillati</taxon>
        <taxon>Bacillota</taxon>
        <taxon>Clostridia</taxon>
        <taxon>Lachnospirales</taxon>
        <taxon>Lachnospiraceae</taxon>
        <taxon>Eisenbergiella</taxon>
    </lineage>
</organism>
<dbReference type="AlphaFoldDB" id="A0A1E3AI20"/>
<dbReference type="PANTHER" id="PTHR12110">
    <property type="entry name" value="HYDROXYPYRUVATE ISOMERASE"/>
    <property type="match status" value="1"/>
</dbReference>
<proteinExistence type="predicted"/>
<name>A0A1E3AI20_9FIRM</name>
<dbReference type="EMBL" id="MCGH01000001">
    <property type="protein sequence ID" value="ODM08393.1"/>
    <property type="molecule type" value="Genomic_DNA"/>
</dbReference>
<sequence length="273" mass="30453">MFCPIALQLYSVRNELQKDFPGTLAQVKEMGYDGVELAGLCGYSPEQVKKMCEEAGLVPISAHVPLAEMSADPEKTMKDYADMGCRYIAIPYLTEEFRPGAEGYDSFKKEACRLGELANADGMTLLYHNHDFEFAKKDGEYLLDIMYRDIPASLLQTEQDTCWVKASGVDPAAYIRKYSGRAPVVHLKDFYKSGNTGVSYELIGLEGEQQEKKEEGTFELRPLGQGMQDIPSILKASEEAGAKWLVVEQDDPTKGLTPIECSRISLQYLKSLD</sequence>
<dbReference type="Pfam" id="PF01261">
    <property type="entry name" value="AP_endonuc_2"/>
    <property type="match status" value="1"/>
</dbReference>
<protein>
    <submittedName>
        <fullName evidence="2">Inosose dehydratase</fullName>
        <ecNumber evidence="2">4.2.1.44</ecNumber>
    </submittedName>
</protein>
<dbReference type="InterPro" id="IPR013022">
    <property type="entry name" value="Xyl_isomerase-like_TIM-brl"/>
</dbReference>
<dbReference type="RefSeq" id="WP_069150831.1">
    <property type="nucleotide sequence ID" value="NZ_MCGH01000001.1"/>
</dbReference>
<feature type="domain" description="Xylose isomerase-like TIM barrel" evidence="1">
    <location>
        <begin position="24"/>
        <end position="270"/>
    </location>
</feature>
<evidence type="ECO:0000313" key="2">
    <source>
        <dbReference type="EMBL" id="ODM08393.1"/>
    </source>
</evidence>
<keyword evidence="2" id="KW-0456">Lyase</keyword>
<dbReference type="SUPFAM" id="SSF51658">
    <property type="entry name" value="Xylose isomerase-like"/>
    <property type="match status" value="1"/>
</dbReference>
<dbReference type="Proteomes" id="UP000094067">
    <property type="component" value="Unassembled WGS sequence"/>
</dbReference>
<dbReference type="InterPro" id="IPR036237">
    <property type="entry name" value="Xyl_isomerase-like_sf"/>
</dbReference>
<reference evidence="2 3" key="1">
    <citation type="submission" date="2016-07" db="EMBL/GenBank/DDBJ databases">
        <title>Characterization of isolates of Eisenbergiella tayi derived from blood cultures, using whole genome sequencing.</title>
        <authorList>
            <person name="Burdz T."/>
            <person name="Wiebe D."/>
            <person name="Huynh C."/>
            <person name="Bernard K."/>
        </authorList>
    </citation>
    <scope>NUCLEOTIDE SEQUENCE [LARGE SCALE GENOMIC DNA]</scope>
    <source>
        <strain evidence="2 3">NML 110608</strain>
    </source>
</reference>
<dbReference type="PANTHER" id="PTHR12110:SF41">
    <property type="entry name" value="INOSOSE DEHYDRATASE"/>
    <property type="match status" value="1"/>
</dbReference>
<evidence type="ECO:0000313" key="3">
    <source>
        <dbReference type="Proteomes" id="UP000094067"/>
    </source>
</evidence>